<evidence type="ECO:0000256" key="1">
    <source>
        <dbReference type="SAM" id="MobiDB-lite"/>
    </source>
</evidence>
<comment type="caution">
    <text evidence="2">The sequence shown here is derived from an EMBL/GenBank/DDBJ whole genome shotgun (WGS) entry which is preliminary data.</text>
</comment>
<proteinExistence type="predicted"/>
<evidence type="ECO:0000313" key="3">
    <source>
        <dbReference type="Proteomes" id="UP000316714"/>
    </source>
</evidence>
<dbReference type="EMBL" id="SIHJ01000001">
    <property type="protein sequence ID" value="TWT35887.1"/>
    <property type="molecule type" value="Genomic_DNA"/>
</dbReference>
<protein>
    <submittedName>
        <fullName evidence="2">Uncharacterized protein</fullName>
    </submittedName>
</protein>
<feature type="compositionally biased region" description="Low complexity" evidence="1">
    <location>
        <begin position="101"/>
        <end position="110"/>
    </location>
</feature>
<keyword evidence="3" id="KW-1185">Reference proteome</keyword>
<accession>A0A5C5VD55</accession>
<dbReference type="AlphaFoldDB" id="A0A5C5VD55"/>
<organism evidence="2 3">
    <name type="scientific">Posidoniimonas corsicana</name>
    <dbReference type="NCBI Taxonomy" id="1938618"/>
    <lineage>
        <taxon>Bacteria</taxon>
        <taxon>Pseudomonadati</taxon>
        <taxon>Planctomycetota</taxon>
        <taxon>Planctomycetia</taxon>
        <taxon>Pirellulales</taxon>
        <taxon>Lacipirellulaceae</taxon>
        <taxon>Posidoniimonas</taxon>
    </lineage>
</organism>
<reference evidence="2 3" key="1">
    <citation type="submission" date="2019-02" db="EMBL/GenBank/DDBJ databases">
        <title>Deep-cultivation of Planctomycetes and their phenomic and genomic characterization uncovers novel biology.</title>
        <authorList>
            <person name="Wiegand S."/>
            <person name="Jogler M."/>
            <person name="Boedeker C."/>
            <person name="Pinto D."/>
            <person name="Vollmers J."/>
            <person name="Rivas-Marin E."/>
            <person name="Kohn T."/>
            <person name="Peeters S.H."/>
            <person name="Heuer A."/>
            <person name="Rast P."/>
            <person name="Oberbeckmann S."/>
            <person name="Bunk B."/>
            <person name="Jeske O."/>
            <person name="Meyerdierks A."/>
            <person name="Storesund J.E."/>
            <person name="Kallscheuer N."/>
            <person name="Luecker S."/>
            <person name="Lage O.M."/>
            <person name="Pohl T."/>
            <person name="Merkel B.J."/>
            <person name="Hornburger P."/>
            <person name="Mueller R.-W."/>
            <person name="Bruemmer F."/>
            <person name="Labrenz M."/>
            <person name="Spormann A.M."/>
            <person name="Op Den Camp H."/>
            <person name="Overmann J."/>
            <person name="Amann R."/>
            <person name="Jetten M.S.M."/>
            <person name="Mascher T."/>
            <person name="Medema M.H."/>
            <person name="Devos D.P."/>
            <person name="Kaster A.-K."/>
            <person name="Ovreas L."/>
            <person name="Rohde M."/>
            <person name="Galperin M.Y."/>
            <person name="Jogler C."/>
        </authorList>
    </citation>
    <scope>NUCLEOTIDE SEQUENCE [LARGE SCALE GENOMIC DNA]</scope>
    <source>
        <strain evidence="2 3">KOR34</strain>
    </source>
</reference>
<feature type="region of interest" description="Disordered" evidence="1">
    <location>
        <begin position="70"/>
        <end position="147"/>
    </location>
</feature>
<evidence type="ECO:0000313" key="2">
    <source>
        <dbReference type="EMBL" id="TWT35887.1"/>
    </source>
</evidence>
<feature type="compositionally biased region" description="Pro residues" evidence="1">
    <location>
        <begin position="111"/>
        <end position="123"/>
    </location>
</feature>
<name>A0A5C5VD55_9BACT</name>
<dbReference type="Proteomes" id="UP000316714">
    <property type="component" value="Unassembled WGS sequence"/>
</dbReference>
<sequence length="170" mass="17737">MAGPLAENGSVGESREMLGPLPNLLSYYLGSPRMTVVVRRLLMVLCFGVLCAGVGVRTATATCGDWLAHSPPLEEASDASADHANSKAVTPADDPAPGRKCSGPSCSGGQSPPPVATPAPQPAPRELQHAVSSRSESDNAGAPRDWRRDLTRVVALKGFFPVPDPPPRFS</sequence>
<gene>
    <name evidence="2" type="ORF">KOR34_07840</name>
</gene>